<keyword evidence="10" id="KW-1185">Reference proteome</keyword>
<reference evidence="10" key="2">
    <citation type="submission" date="2018-02" db="EMBL/GenBank/DDBJ databases">
        <title>Phenotypic and genomic properties of facultatively anaerobic sulfur-reducing natronoarchaea from hypersaline soda lakes.</title>
        <authorList>
            <person name="Sorokin D.Y."/>
            <person name="Kublanov I.V."/>
            <person name="Roman P."/>
            <person name="Sinninghe Damste J.S."/>
            <person name="Golyshin P.N."/>
            <person name="Rojo D."/>
            <person name="Ciordia S."/>
            <person name="Mena M.D.C."/>
            <person name="Ferrer M."/>
            <person name="Messina E."/>
            <person name="Smedile F."/>
            <person name="La Spada G."/>
            <person name="La Cono V."/>
            <person name="Yakimov M.M."/>
        </authorList>
    </citation>
    <scope>NUCLEOTIDE SEQUENCE [LARGE SCALE GENOMIC DNA]</scope>
    <source>
        <strain evidence="10">AArc-Mg</strain>
    </source>
</reference>
<dbReference type="OrthoDB" id="116658at2157"/>
<feature type="domain" description="HAMP" evidence="7">
    <location>
        <begin position="324"/>
        <end position="375"/>
    </location>
</feature>
<dbReference type="InterPro" id="IPR004090">
    <property type="entry name" value="Chemotax_Me-accpt_rcpt"/>
</dbReference>
<dbReference type="PROSITE" id="PS50112">
    <property type="entry name" value="PAS"/>
    <property type="match status" value="1"/>
</dbReference>
<evidence type="ECO:0000313" key="11">
    <source>
        <dbReference type="Proteomes" id="UP000258707"/>
    </source>
</evidence>
<dbReference type="GeneID" id="37640850"/>
<dbReference type="Proteomes" id="UP000258613">
    <property type="component" value="Chromosome"/>
</dbReference>
<dbReference type="Gene3D" id="1.10.287.950">
    <property type="entry name" value="Methyl-accepting chemotaxis protein"/>
    <property type="match status" value="1"/>
</dbReference>
<feature type="compositionally biased region" description="Basic and acidic residues" evidence="4">
    <location>
        <begin position="1"/>
        <end position="35"/>
    </location>
</feature>
<dbReference type="InterPro" id="IPR000014">
    <property type="entry name" value="PAS"/>
</dbReference>
<evidence type="ECO:0000256" key="4">
    <source>
        <dbReference type="SAM" id="MobiDB-lite"/>
    </source>
</evidence>
<protein>
    <submittedName>
        <fullName evidence="9">MCP domain signal transducer</fullName>
    </submittedName>
    <submittedName>
        <fullName evidence="8">Sensory protein</fullName>
    </submittedName>
</protein>
<dbReference type="InterPro" id="IPR013656">
    <property type="entry name" value="PAS_4"/>
</dbReference>
<dbReference type="PRINTS" id="PR00260">
    <property type="entry name" value="CHEMTRNSDUCR"/>
</dbReference>
<dbReference type="KEGG" id="nan:AArc1_0376"/>
<dbReference type="PANTHER" id="PTHR32089:SF112">
    <property type="entry name" value="LYSOZYME-LIKE PROTEIN-RELATED"/>
    <property type="match status" value="1"/>
</dbReference>
<evidence type="ECO:0000259" key="7">
    <source>
        <dbReference type="PROSITE" id="PS50885"/>
    </source>
</evidence>
<dbReference type="SMART" id="SM00283">
    <property type="entry name" value="MA"/>
    <property type="match status" value="1"/>
</dbReference>
<dbReference type="Pfam" id="PF00015">
    <property type="entry name" value="MCPsignal"/>
    <property type="match status" value="1"/>
</dbReference>
<dbReference type="AlphaFoldDB" id="A0A346PB25"/>
<comment type="similarity">
    <text evidence="2">Belongs to the methyl-accepting chemotaxis (MCP) protein family.</text>
</comment>
<reference evidence="8" key="3">
    <citation type="journal article" date="2019" name="Int. J. Syst. Evol. Microbiol.">
        <title>Natronolimnobius sulfurireducens sp. nov. and Halalkaliarchaeum desulfuricum gen. nov., sp. nov., the first sulfur-respiring alkaliphilic haloarchaea from hypersaline alkaline lakes.</title>
        <authorList>
            <person name="Sorokin D.Y."/>
            <person name="Yakimov M."/>
            <person name="Messina E."/>
            <person name="Merkel A.Y."/>
            <person name="Bale N.J."/>
            <person name="Sinninghe Damste J.S."/>
        </authorList>
    </citation>
    <scope>NUCLEOTIDE SEQUENCE</scope>
    <source>
        <strain evidence="9">AArc-Mg</strain>
        <strain evidence="8">AArc1</strain>
    </source>
</reference>
<dbReference type="GO" id="GO:0006935">
    <property type="term" value="P:chemotaxis"/>
    <property type="evidence" value="ECO:0007669"/>
    <property type="project" value="InterPro"/>
</dbReference>
<evidence type="ECO:0000256" key="2">
    <source>
        <dbReference type="ARBA" id="ARBA00029447"/>
    </source>
</evidence>
<dbReference type="SUPFAM" id="SSF55785">
    <property type="entry name" value="PYP-like sensor domain (PAS domain)"/>
    <property type="match status" value="1"/>
</dbReference>
<dbReference type="SMART" id="SM00304">
    <property type="entry name" value="HAMP"/>
    <property type="match status" value="2"/>
</dbReference>
<dbReference type="PANTHER" id="PTHR32089">
    <property type="entry name" value="METHYL-ACCEPTING CHEMOTAXIS PROTEIN MCPB"/>
    <property type="match status" value="1"/>
</dbReference>
<dbReference type="SUPFAM" id="SSF58104">
    <property type="entry name" value="Methyl-accepting chemotaxis protein (MCP) signaling domain"/>
    <property type="match status" value="1"/>
</dbReference>
<dbReference type="Proteomes" id="UP000258707">
    <property type="component" value="Chromosome"/>
</dbReference>
<dbReference type="EMBL" id="CP027033">
    <property type="protein sequence ID" value="AXR80391.1"/>
    <property type="molecule type" value="Genomic_DNA"/>
</dbReference>
<dbReference type="Gene3D" id="3.30.450.20">
    <property type="entry name" value="PAS domain"/>
    <property type="match status" value="1"/>
</dbReference>
<evidence type="ECO:0000256" key="1">
    <source>
        <dbReference type="ARBA" id="ARBA00023224"/>
    </source>
</evidence>
<dbReference type="EMBL" id="CP024047">
    <property type="protein sequence ID" value="AXR76720.1"/>
    <property type="molecule type" value="Genomic_DNA"/>
</dbReference>
<dbReference type="GO" id="GO:0004888">
    <property type="term" value="F:transmembrane signaling receptor activity"/>
    <property type="evidence" value="ECO:0007669"/>
    <property type="project" value="InterPro"/>
</dbReference>
<evidence type="ECO:0000313" key="9">
    <source>
        <dbReference type="EMBL" id="AXR80391.1"/>
    </source>
</evidence>
<accession>A0A346PB25</accession>
<feature type="domain" description="PAS" evidence="6">
    <location>
        <begin position="175"/>
        <end position="221"/>
    </location>
</feature>
<sequence>MGLFGRRETGESDGRQQYSERGDGKHVSERADGRSGAEPSAVHDGSGPARTGDAEVRPEEMGTAFGTDLPDGIHDSRANRLARAVSDPSAWNDDDAAAETERYAKQGCSPGEVITSYEPAVEAAFEAARVRAEEDPAAALDELQSVMNGVLSETAAVADRLADLEAAASGEYADAYLTIEAVLEAIPFPVYMLDAEDRVVGWNYGHTAFVGMDRTEAMGETAQNSVVKATYNDGTRTLTLAEKVVDEPRRADEVHGVERYETPYAEGPVFYDTSTATNLNGEEIEVEFWAVPIFDGDGAFQAVFEIIRDQTMEVHREEAMTDLVANVTDVLQRIGDGELSARVDYEDEHDAVDDDLLEIVAEVNEMAHNFEGLVGDVTDTTERIADSIHEAAETADTVDRTVEEQNTALREATSELDTFSATMEEIAATSSEVTGAVADARKRVETGVEASDEAKVVGSDVREVSDQLVETVDELSSNLEEIEGVVEIIDGVADQTNLLALNASIEAATAGDDGAGFAVVADEIKSLAEETQAHTGEITDYIRELQAATEETVTAANRAHGQIESIEDSIEEVAGSFADIEESVESVSDQIDQVARANDDQAASVEEVLSMVERAESAADEVADATDGIVVETTDQRRIVVELEEKVGDLTTD</sequence>
<dbReference type="PROSITE" id="PS50111">
    <property type="entry name" value="CHEMOTAXIS_TRANSDUC_2"/>
    <property type="match status" value="1"/>
</dbReference>
<dbReference type="GO" id="GO:0016020">
    <property type="term" value="C:membrane"/>
    <property type="evidence" value="ECO:0007669"/>
    <property type="project" value="InterPro"/>
</dbReference>
<organism evidence="8 11">
    <name type="scientific">Natrarchaeobaculum sulfurireducens</name>
    <dbReference type="NCBI Taxonomy" id="2044521"/>
    <lineage>
        <taxon>Archaea</taxon>
        <taxon>Methanobacteriati</taxon>
        <taxon>Methanobacteriota</taxon>
        <taxon>Stenosarchaea group</taxon>
        <taxon>Halobacteria</taxon>
        <taxon>Halobacteriales</taxon>
        <taxon>Natrialbaceae</taxon>
        <taxon>Natrarchaeobaculum</taxon>
    </lineage>
</organism>
<name>A0A346PB25_9EURY</name>
<evidence type="ECO:0000259" key="5">
    <source>
        <dbReference type="PROSITE" id="PS50111"/>
    </source>
</evidence>
<dbReference type="CDD" id="cd11386">
    <property type="entry name" value="MCP_signal"/>
    <property type="match status" value="1"/>
</dbReference>
<reference evidence="11" key="1">
    <citation type="submission" date="2017-10" db="EMBL/GenBank/DDBJ databases">
        <title>Phenotypic and genomic properties of facultatively anaerobic sulfur-reducing natronoarchaea from hypersaline soda lakes.</title>
        <authorList>
            <person name="Sorokin D.Y."/>
            <person name="Kublanov I.V."/>
            <person name="Roman P."/>
            <person name="Sinninghe Damste J.S."/>
            <person name="Golyshin P.N."/>
            <person name="Rojo D."/>
            <person name="Ciordia S."/>
            <person name="Mena Md.C."/>
            <person name="Ferrer M."/>
            <person name="Messina E."/>
            <person name="Smedile F."/>
            <person name="La Spada G."/>
            <person name="La Cono V."/>
            <person name="Yakimov M.M."/>
        </authorList>
    </citation>
    <scope>NUCLEOTIDE SEQUENCE [LARGE SCALE GENOMIC DNA]</scope>
    <source>
        <strain evidence="11">AArc1</strain>
    </source>
</reference>
<keyword evidence="1 3" id="KW-0807">Transducer</keyword>
<dbReference type="GO" id="GO:0007165">
    <property type="term" value="P:signal transduction"/>
    <property type="evidence" value="ECO:0007669"/>
    <property type="project" value="UniProtKB-KW"/>
</dbReference>
<evidence type="ECO:0000313" key="8">
    <source>
        <dbReference type="EMBL" id="AXR76720.1"/>
    </source>
</evidence>
<proteinExistence type="inferred from homology"/>
<accession>A0A346PLJ6</accession>
<dbReference type="Pfam" id="PF08448">
    <property type="entry name" value="PAS_4"/>
    <property type="match status" value="1"/>
</dbReference>
<gene>
    <name evidence="8" type="ORF">AArc1_0376</name>
    <name evidence="9" type="ORF">AArcMg_0368</name>
</gene>
<feature type="region of interest" description="Disordered" evidence="4">
    <location>
        <begin position="1"/>
        <end position="74"/>
    </location>
</feature>
<dbReference type="InterPro" id="IPR035965">
    <property type="entry name" value="PAS-like_dom_sf"/>
</dbReference>
<dbReference type="InterPro" id="IPR004089">
    <property type="entry name" value="MCPsignal_dom"/>
</dbReference>
<evidence type="ECO:0000259" key="6">
    <source>
        <dbReference type="PROSITE" id="PS50112"/>
    </source>
</evidence>
<evidence type="ECO:0000256" key="3">
    <source>
        <dbReference type="PROSITE-ProRule" id="PRU00284"/>
    </source>
</evidence>
<dbReference type="KEGG" id="nag:AArcMg_0368"/>
<dbReference type="InterPro" id="IPR003660">
    <property type="entry name" value="HAMP_dom"/>
</dbReference>
<evidence type="ECO:0000313" key="10">
    <source>
        <dbReference type="Proteomes" id="UP000258613"/>
    </source>
</evidence>
<dbReference type="RefSeq" id="WP_161958283.1">
    <property type="nucleotide sequence ID" value="NZ_CP024047.1"/>
</dbReference>
<dbReference type="PROSITE" id="PS50885">
    <property type="entry name" value="HAMP"/>
    <property type="match status" value="1"/>
</dbReference>
<feature type="domain" description="Methyl-accepting transducer" evidence="5">
    <location>
        <begin position="380"/>
        <end position="616"/>
    </location>
</feature>